<keyword evidence="8" id="KW-1185">Reference proteome</keyword>
<dbReference type="InterPro" id="IPR027482">
    <property type="entry name" value="Sec1-like_dom2"/>
</dbReference>
<dbReference type="GO" id="GO:0015031">
    <property type="term" value="P:protein transport"/>
    <property type="evidence" value="ECO:0007669"/>
    <property type="project" value="UniProtKB-KW"/>
</dbReference>
<dbReference type="Gene3D" id="3.90.830.10">
    <property type="entry name" value="Syntaxin Binding Protein 1, Chain A, domain 2"/>
    <property type="match status" value="1"/>
</dbReference>
<dbReference type="FunFam" id="3.90.830.10:FF:000002">
    <property type="entry name" value="Vacuolar protein sorting-associated protein 45"/>
    <property type="match status" value="1"/>
</dbReference>
<dbReference type="Gene3D" id="1.25.40.60">
    <property type="match status" value="1"/>
</dbReference>
<dbReference type="Gene3D" id="3.40.50.1910">
    <property type="match status" value="1"/>
</dbReference>
<dbReference type="InterPro" id="IPR036045">
    <property type="entry name" value="Sec1-like_sf"/>
</dbReference>
<evidence type="ECO:0000256" key="2">
    <source>
        <dbReference type="ARBA" id="ARBA00009884"/>
    </source>
</evidence>
<name>A0A6S7HMK7_PARCT</name>
<dbReference type="PIRSF" id="PIRSF005715">
    <property type="entry name" value="VPS45_Sec1"/>
    <property type="match status" value="1"/>
</dbReference>
<comment type="similarity">
    <text evidence="2">Belongs to the STXBP/unc-18/SEC1 family.</text>
</comment>
<evidence type="ECO:0000313" key="7">
    <source>
        <dbReference type="EMBL" id="CAB4006524.1"/>
    </source>
</evidence>
<proteinExistence type="inferred from homology"/>
<evidence type="ECO:0000256" key="4">
    <source>
        <dbReference type="ARBA" id="ARBA00022927"/>
    </source>
</evidence>
<dbReference type="PANTHER" id="PTHR11679">
    <property type="entry name" value="VESICLE PROTEIN SORTING-ASSOCIATED"/>
    <property type="match status" value="1"/>
</dbReference>
<dbReference type="GO" id="GO:0016192">
    <property type="term" value="P:vesicle-mediated transport"/>
    <property type="evidence" value="ECO:0007669"/>
    <property type="project" value="InterPro"/>
</dbReference>
<dbReference type="InterPro" id="IPR043154">
    <property type="entry name" value="Sec-1-like_dom1"/>
</dbReference>
<evidence type="ECO:0000256" key="6">
    <source>
        <dbReference type="ARBA" id="ARBA00073001"/>
    </source>
</evidence>
<accession>A0A6S7HMK7</accession>
<evidence type="ECO:0000256" key="1">
    <source>
        <dbReference type="ARBA" id="ARBA00004184"/>
    </source>
</evidence>
<dbReference type="GO" id="GO:0031410">
    <property type="term" value="C:cytoplasmic vesicle"/>
    <property type="evidence" value="ECO:0007669"/>
    <property type="project" value="UniProtKB-ARBA"/>
</dbReference>
<comment type="caution">
    <text evidence="7">The sequence shown here is derived from an EMBL/GenBank/DDBJ whole genome shotgun (WGS) entry which is preliminary data.</text>
</comment>
<keyword evidence="4" id="KW-0653">Protein transport</keyword>
<evidence type="ECO:0000256" key="3">
    <source>
        <dbReference type="ARBA" id="ARBA00022448"/>
    </source>
</evidence>
<evidence type="ECO:0000313" key="8">
    <source>
        <dbReference type="Proteomes" id="UP001152795"/>
    </source>
</evidence>
<sequence length="573" mass="65188">MNTITAVKQYVTKMVEDSGSGMKVLLLDKETTGIVSMVYSQSEILQKEVYLFERIDVPSRETMKHLKAITFLRPTKENIEHLIKELKSPKYGNYYIYFSNTVKQSDIKGMAEADDHETVKELQEYYADYFAVSPHVVSLNLPSCARAGGSAWDIKAFDRTTDGLCAMLLSLRKSPLIRYHGFSDMARRLAGNIRLAIDKNATMFDFRRQDIPPLLLILDRRDDPVTPLLNQWTYQAMVHELLGINNNRIDLSKVPGISKDLQEVVLSSEHDDFYQKNKYLNFGEIAQNSKELMEEFQKTVKSSQKLDSIADMKAFVENYPQFRKMSGTVTKHVTVISELSRLVNEYCLLDVSELEQDLAAQSDHTSALQRVRRLIENPKVRDIDLMRTVLLYALRYEKQSDVSGLLSLLARRGISDYYRRMVSAIVQYGGKNVRSSDLFGQSKTPMSLSRRLFKGLKGVENIYTQHVPLIQEILDNLIKGKLKEAQFPYLGPSQLRERPQDVIVFMIGGITYEETLAVHNLNKSVPGIRIVLAGSTIHNCKSFLEEVVKATGIAGEEKRTRSTSGQRHGPTTF</sequence>
<dbReference type="OrthoDB" id="10266265at2759"/>
<dbReference type="SUPFAM" id="SSF56815">
    <property type="entry name" value="Sec1/munc18-like (SM) proteins"/>
    <property type="match status" value="1"/>
</dbReference>
<keyword evidence="5" id="KW-0472">Membrane</keyword>
<organism evidence="7 8">
    <name type="scientific">Paramuricea clavata</name>
    <name type="common">Red gorgonian</name>
    <name type="synonym">Violescent sea-whip</name>
    <dbReference type="NCBI Taxonomy" id="317549"/>
    <lineage>
        <taxon>Eukaryota</taxon>
        <taxon>Metazoa</taxon>
        <taxon>Cnidaria</taxon>
        <taxon>Anthozoa</taxon>
        <taxon>Octocorallia</taxon>
        <taxon>Malacalcyonacea</taxon>
        <taxon>Plexauridae</taxon>
        <taxon>Paramuricea</taxon>
    </lineage>
</organism>
<dbReference type="FunFam" id="3.40.50.2060:FF:000003">
    <property type="entry name" value="vacuolar protein sorting-associated protein 45 isoform X1"/>
    <property type="match status" value="1"/>
</dbReference>
<reference evidence="7" key="1">
    <citation type="submission" date="2020-04" db="EMBL/GenBank/DDBJ databases">
        <authorList>
            <person name="Alioto T."/>
            <person name="Alioto T."/>
            <person name="Gomez Garrido J."/>
        </authorList>
    </citation>
    <scope>NUCLEOTIDE SEQUENCE</scope>
    <source>
        <strain evidence="7">A484AB</strain>
    </source>
</reference>
<dbReference type="AlphaFoldDB" id="A0A6S7HMK7"/>
<evidence type="ECO:0000256" key="5">
    <source>
        <dbReference type="ARBA" id="ARBA00023136"/>
    </source>
</evidence>
<protein>
    <recommendedName>
        <fullName evidence="6">Vacuolar protein sorting-associated protein 45</fullName>
    </recommendedName>
</protein>
<dbReference type="Pfam" id="PF00995">
    <property type="entry name" value="Sec1"/>
    <property type="match status" value="1"/>
</dbReference>
<dbReference type="EMBL" id="CACRXK020005529">
    <property type="protein sequence ID" value="CAB4006524.1"/>
    <property type="molecule type" value="Genomic_DNA"/>
</dbReference>
<dbReference type="InterPro" id="IPR043127">
    <property type="entry name" value="Sec-1-like_dom3a"/>
</dbReference>
<dbReference type="InterPro" id="IPR001619">
    <property type="entry name" value="Sec1-like"/>
</dbReference>
<dbReference type="Gene3D" id="3.40.50.2060">
    <property type="match status" value="1"/>
</dbReference>
<dbReference type="Proteomes" id="UP001152795">
    <property type="component" value="Unassembled WGS sequence"/>
</dbReference>
<dbReference type="GO" id="GO:0012505">
    <property type="term" value="C:endomembrane system"/>
    <property type="evidence" value="ECO:0007669"/>
    <property type="project" value="UniProtKB-SubCell"/>
</dbReference>
<keyword evidence="3" id="KW-0813">Transport</keyword>
<gene>
    <name evidence="7" type="ORF">PACLA_8A047979</name>
</gene>
<comment type="subcellular location">
    <subcellularLocation>
        <location evidence="1">Endomembrane system</location>
        <topology evidence="1">Peripheral membrane protein</topology>
    </subcellularLocation>
</comment>